<dbReference type="Proteomes" id="UP000320244">
    <property type="component" value="Unassembled WGS sequence"/>
</dbReference>
<name>A0A563E1P5_9MICO</name>
<sequence length="128" mass="14058">MTTQASQPDIEVWVAAPPMLQAEDNPGEGYGQSDSFGNADEVELQSKVLDLWKRRAARVDPAEFLDSWKKAFQAVEAIFTADSEPNQKSKYVLDSVTAKLSLTASGKVAFVAELSGEVAFEATFKRRQ</sequence>
<comment type="caution">
    <text evidence="3">The sequence shown here is derived from an EMBL/GenBank/DDBJ whole genome shotgun (WGS) entry which is preliminary data.</text>
</comment>
<dbReference type="EMBL" id="VCQV01000014">
    <property type="protein sequence ID" value="TWP36102.1"/>
    <property type="molecule type" value="Genomic_DNA"/>
</dbReference>
<gene>
    <name evidence="3" type="ORF">FGL98_11685</name>
</gene>
<dbReference type="Pfam" id="PF24393">
    <property type="entry name" value="Pepco"/>
    <property type="match status" value="1"/>
</dbReference>
<evidence type="ECO:0000313" key="3">
    <source>
        <dbReference type="EMBL" id="TWP36102.1"/>
    </source>
</evidence>
<accession>A0A563E1P5</accession>
<reference evidence="3 4" key="1">
    <citation type="submission" date="2019-05" db="EMBL/GenBank/DDBJ databases">
        <authorList>
            <person name="Lee S.D."/>
        </authorList>
    </citation>
    <scope>NUCLEOTIDE SEQUENCE [LARGE SCALE GENOMIC DNA]</scope>
    <source>
        <strain evidence="3 4">C5-26</strain>
    </source>
</reference>
<proteinExistence type="predicted"/>
<organism evidence="3 4">
    <name type="scientific">Leekyejoonella antrihumi</name>
    <dbReference type="NCBI Taxonomy" id="1660198"/>
    <lineage>
        <taxon>Bacteria</taxon>
        <taxon>Bacillati</taxon>
        <taxon>Actinomycetota</taxon>
        <taxon>Actinomycetes</taxon>
        <taxon>Micrococcales</taxon>
        <taxon>Dermacoccaceae</taxon>
        <taxon>Leekyejoonella</taxon>
    </lineage>
</organism>
<dbReference type="InterPro" id="IPR056947">
    <property type="entry name" value="Pepco_dom"/>
</dbReference>
<dbReference type="AlphaFoldDB" id="A0A563E1P5"/>
<dbReference type="RefSeq" id="WP_146316944.1">
    <property type="nucleotide sequence ID" value="NZ_VCQV01000014.1"/>
</dbReference>
<evidence type="ECO:0000259" key="2">
    <source>
        <dbReference type="Pfam" id="PF24393"/>
    </source>
</evidence>
<evidence type="ECO:0000256" key="1">
    <source>
        <dbReference type="SAM" id="MobiDB-lite"/>
    </source>
</evidence>
<feature type="domain" description="Pepco" evidence="2">
    <location>
        <begin position="12"/>
        <end position="126"/>
    </location>
</feature>
<evidence type="ECO:0000313" key="4">
    <source>
        <dbReference type="Proteomes" id="UP000320244"/>
    </source>
</evidence>
<reference evidence="3 4" key="2">
    <citation type="submission" date="2019-08" db="EMBL/GenBank/DDBJ databases">
        <title>Jejuicoccus antrihumi gen. nov., sp. nov., a new member of the family Dermacoccaceae isolated from a cave.</title>
        <authorList>
            <person name="Schumann P."/>
            <person name="Kim I.S."/>
        </authorList>
    </citation>
    <scope>NUCLEOTIDE SEQUENCE [LARGE SCALE GENOMIC DNA]</scope>
    <source>
        <strain evidence="3 4">C5-26</strain>
    </source>
</reference>
<feature type="region of interest" description="Disordered" evidence="1">
    <location>
        <begin position="17"/>
        <end position="37"/>
    </location>
</feature>
<protein>
    <recommendedName>
        <fullName evidence="2">Pepco domain-containing protein</fullName>
    </recommendedName>
</protein>
<keyword evidence="4" id="KW-1185">Reference proteome</keyword>